<dbReference type="InterPro" id="IPR001387">
    <property type="entry name" value="Cro/C1-type_HTH"/>
</dbReference>
<gene>
    <name evidence="2" type="ORF">Gxy13693_008_013</name>
</gene>
<accession>A0A0D6Q5B3</accession>
<evidence type="ECO:0000313" key="3">
    <source>
        <dbReference type="Proteomes" id="UP000032683"/>
    </source>
</evidence>
<sequence length="119" mass="13089">MITGTQLRMARAAVKLGVRDLAAIAKVSPATITRIEGGHPANATTLQVLATSLEKQGIRFSVDDQGRLGVALAKSHLEESDRHFVEDVIKQRHEQAIWAADVKRKYAERHPSKNEPSEP</sequence>
<protein>
    <recommendedName>
        <fullName evidence="1">HTH cro/C1-type domain-containing protein</fullName>
    </recommendedName>
</protein>
<dbReference type="InterPro" id="IPR010982">
    <property type="entry name" value="Lambda_DNA-bd_dom_sf"/>
</dbReference>
<feature type="domain" description="HTH cro/C1-type" evidence="1">
    <location>
        <begin position="7"/>
        <end position="65"/>
    </location>
</feature>
<reference evidence="2 3" key="1">
    <citation type="submission" date="2012-11" db="EMBL/GenBank/DDBJ databases">
        <title>Whole genome sequence of Gluconacetobacter xylinus NBRC 13693.</title>
        <authorList>
            <person name="Azuma Y."/>
            <person name="Higashiura N."/>
            <person name="Hirakawa H."/>
            <person name="Matsushita K."/>
        </authorList>
    </citation>
    <scope>NUCLEOTIDE SEQUENCE [LARGE SCALE GENOMIC DNA]</scope>
    <source>
        <strain evidence="2 3">NBRC 13693</strain>
    </source>
</reference>
<name>A0A0D6Q5B3_KOMXY</name>
<dbReference type="PROSITE" id="PS50943">
    <property type="entry name" value="HTH_CROC1"/>
    <property type="match status" value="1"/>
</dbReference>
<dbReference type="GO" id="GO:0003677">
    <property type="term" value="F:DNA binding"/>
    <property type="evidence" value="ECO:0007669"/>
    <property type="project" value="InterPro"/>
</dbReference>
<evidence type="ECO:0000259" key="1">
    <source>
        <dbReference type="PROSITE" id="PS50943"/>
    </source>
</evidence>
<dbReference type="CDD" id="cd00093">
    <property type="entry name" value="HTH_XRE"/>
    <property type="match status" value="1"/>
</dbReference>
<comment type="caution">
    <text evidence="2">The sequence shown here is derived from an EMBL/GenBank/DDBJ whole genome shotgun (WGS) entry which is preliminary data.</text>
</comment>
<proteinExistence type="predicted"/>
<dbReference type="SUPFAM" id="SSF47413">
    <property type="entry name" value="lambda repressor-like DNA-binding domains"/>
    <property type="match status" value="1"/>
</dbReference>
<evidence type="ECO:0000313" key="2">
    <source>
        <dbReference type="EMBL" id="GAN98639.1"/>
    </source>
</evidence>
<dbReference type="AlphaFoldDB" id="A0A0D6Q5B3"/>
<organism evidence="2 3">
    <name type="scientific">Komagataeibacter xylinus NBRC 13693</name>
    <dbReference type="NCBI Taxonomy" id="1234668"/>
    <lineage>
        <taxon>Bacteria</taxon>
        <taxon>Pseudomonadati</taxon>
        <taxon>Pseudomonadota</taxon>
        <taxon>Alphaproteobacteria</taxon>
        <taxon>Acetobacterales</taxon>
        <taxon>Acetobacteraceae</taxon>
        <taxon>Komagataeibacter</taxon>
    </lineage>
</organism>
<dbReference type="Gene3D" id="1.10.260.40">
    <property type="entry name" value="lambda repressor-like DNA-binding domains"/>
    <property type="match status" value="1"/>
</dbReference>
<dbReference type="EMBL" id="BANJ01000008">
    <property type="protein sequence ID" value="GAN98639.1"/>
    <property type="molecule type" value="Genomic_DNA"/>
</dbReference>
<dbReference type="Proteomes" id="UP000032683">
    <property type="component" value="Unassembled WGS sequence"/>
</dbReference>